<dbReference type="PANTHER" id="PTHR13050">
    <property type="entry name" value="USE1-LIKE PROTEIN"/>
    <property type="match status" value="1"/>
</dbReference>
<feature type="compositionally biased region" description="Basic and acidic residues" evidence="11">
    <location>
        <begin position="124"/>
        <end position="134"/>
    </location>
</feature>
<comment type="subcellular location">
    <subcellularLocation>
        <location evidence="1">Endoplasmic reticulum membrane</location>
        <topology evidence="1">Single-pass type IV membrane protein</topology>
    </subcellularLocation>
</comment>
<reference evidence="13 14" key="1">
    <citation type="submission" date="2018-07" db="EMBL/GenBank/DDBJ databases">
        <title>The complete nuclear genome of the prasinophyte Chloropicon primus (CCMP1205).</title>
        <authorList>
            <person name="Pombert J.-F."/>
            <person name="Otis C."/>
            <person name="Turmel M."/>
            <person name="Lemieux C."/>
        </authorList>
    </citation>
    <scope>NUCLEOTIDE SEQUENCE [LARGE SCALE GENOMIC DNA]</scope>
    <source>
        <strain evidence="13 14">CCMP1205</strain>
    </source>
</reference>
<keyword evidence="7" id="KW-0653">Protein transport</keyword>
<keyword evidence="3" id="KW-0813">Transport</keyword>
<keyword evidence="10" id="KW-0175">Coiled coil</keyword>
<organism evidence="13 14">
    <name type="scientific">Chloropicon primus</name>
    <dbReference type="NCBI Taxonomy" id="1764295"/>
    <lineage>
        <taxon>Eukaryota</taxon>
        <taxon>Viridiplantae</taxon>
        <taxon>Chlorophyta</taxon>
        <taxon>Chloropicophyceae</taxon>
        <taxon>Chloropicales</taxon>
        <taxon>Chloropicaceae</taxon>
        <taxon>Chloropicon</taxon>
    </lineage>
</organism>
<dbReference type="GO" id="GO:0031201">
    <property type="term" value="C:SNARE complex"/>
    <property type="evidence" value="ECO:0007669"/>
    <property type="project" value="TreeGrafter"/>
</dbReference>
<evidence type="ECO:0000256" key="5">
    <source>
        <dbReference type="ARBA" id="ARBA00022824"/>
    </source>
</evidence>
<evidence type="ECO:0000256" key="3">
    <source>
        <dbReference type="ARBA" id="ARBA00022448"/>
    </source>
</evidence>
<evidence type="ECO:0000256" key="9">
    <source>
        <dbReference type="ARBA" id="ARBA00023136"/>
    </source>
</evidence>
<dbReference type="AlphaFoldDB" id="A0A5B8MXS7"/>
<keyword evidence="14" id="KW-1185">Reference proteome</keyword>
<feature type="region of interest" description="Disordered" evidence="11">
    <location>
        <begin position="122"/>
        <end position="145"/>
    </location>
</feature>
<dbReference type="PANTHER" id="PTHR13050:SF7">
    <property type="entry name" value="VESICLE TRANSPORT PROTEIN USE1"/>
    <property type="match status" value="1"/>
</dbReference>
<dbReference type="GO" id="GO:0015031">
    <property type="term" value="P:protein transport"/>
    <property type="evidence" value="ECO:0007669"/>
    <property type="project" value="UniProtKB-KW"/>
</dbReference>
<dbReference type="GO" id="GO:0005484">
    <property type="term" value="F:SNAP receptor activity"/>
    <property type="evidence" value="ECO:0007669"/>
    <property type="project" value="TreeGrafter"/>
</dbReference>
<evidence type="ECO:0000256" key="7">
    <source>
        <dbReference type="ARBA" id="ARBA00022927"/>
    </source>
</evidence>
<evidence type="ECO:0000256" key="10">
    <source>
        <dbReference type="SAM" id="Coils"/>
    </source>
</evidence>
<dbReference type="EMBL" id="CP031050">
    <property type="protein sequence ID" value="QDZ25399.1"/>
    <property type="molecule type" value="Genomic_DNA"/>
</dbReference>
<keyword evidence="6" id="KW-0931">ER-Golgi transport</keyword>
<evidence type="ECO:0000313" key="13">
    <source>
        <dbReference type="EMBL" id="QDZ25399.1"/>
    </source>
</evidence>
<accession>A0A5B8MXS7</accession>
<dbReference type="Proteomes" id="UP000316726">
    <property type="component" value="Chromosome 17"/>
</dbReference>
<feature type="transmembrane region" description="Helical" evidence="12">
    <location>
        <begin position="221"/>
        <end position="245"/>
    </location>
</feature>
<proteinExistence type="inferred from homology"/>
<dbReference type="STRING" id="1764295.A0A5B8MXS7"/>
<dbReference type="Gene3D" id="1.20.5.110">
    <property type="match status" value="1"/>
</dbReference>
<keyword evidence="8 12" id="KW-1133">Transmembrane helix</keyword>
<dbReference type="Pfam" id="PF09753">
    <property type="entry name" value="Use1"/>
    <property type="match status" value="1"/>
</dbReference>
<dbReference type="OrthoDB" id="4506189at2759"/>
<evidence type="ECO:0000256" key="8">
    <source>
        <dbReference type="ARBA" id="ARBA00022989"/>
    </source>
</evidence>
<name>A0A5B8MXS7_9CHLO</name>
<keyword evidence="5" id="KW-0256">Endoplasmic reticulum</keyword>
<sequence>MALVELKRRTFALERRADGTRHREEAEAEADRLADWTRCPKMHHDVQQALSLAREILELHSKDGDGQVDAEEEGGEEARECMRSLRDVESRLRRLDLPSFARPAATLSRGKRVHQAATVAGLGKGEEEGEERHGVSGGATRIPSYTTKPSRKVMEHLSVHEDLSEEILQMTQQLKDNANKFKGKLEVQAKQLDQAEEQLEKNVSNVKRRNKQAKAFYKRNWATSCTSYILLFWVAVGFTMMYVFIKFSSIAGYSGAKEL</sequence>
<evidence type="ECO:0000256" key="11">
    <source>
        <dbReference type="SAM" id="MobiDB-lite"/>
    </source>
</evidence>
<dbReference type="InterPro" id="IPR019150">
    <property type="entry name" value="Vesicle_transport_protein_Use1"/>
</dbReference>
<keyword evidence="4 12" id="KW-0812">Transmembrane</keyword>
<gene>
    <name evidence="13" type="ORF">A3770_17p79170</name>
</gene>
<evidence type="ECO:0000256" key="2">
    <source>
        <dbReference type="ARBA" id="ARBA00007891"/>
    </source>
</evidence>
<dbReference type="GO" id="GO:0005789">
    <property type="term" value="C:endoplasmic reticulum membrane"/>
    <property type="evidence" value="ECO:0007669"/>
    <property type="project" value="UniProtKB-SubCell"/>
</dbReference>
<evidence type="ECO:0000256" key="6">
    <source>
        <dbReference type="ARBA" id="ARBA00022892"/>
    </source>
</evidence>
<feature type="coiled-coil region" evidence="10">
    <location>
        <begin position="160"/>
        <end position="216"/>
    </location>
</feature>
<evidence type="ECO:0000256" key="12">
    <source>
        <dbReference type="SAM" id="Phobius"/>
    </source>
</evidence>
<dbReference type="GO" id="GO:0006890">
    <property type="term" value="P:retrograde vesicle-mediated transport, Golgi to endoplasmic reticulum"/>
    <property type="evidence" value="ECO:0007669"/>
    <property type="project" value="TreeGrafter"/>
</dbReference>
<comment type="similarity">
    <text evidence="2">Belongs to the USE1 family.</text>
</comment>
<keyword evidence="9 12" id="KW-0472">Membrane</keyword>
<evidence type="ECO:0000313" key="14">
    <source>
        <dbReference type="Proteomes" id="UP000316726"/>
    </source>
</evidence>
<evidence type="ECO:0000256" key="1">
    <source>
        <dbReference type="ARBA" id="ARBA00004163"/>
    </source>
</evidence>
<protein>
    <submittedName>
        <fullName evidence="13">Uncharacterized protein</fullName>
    </submittedName>
</protein>
<evidence type="ECO:0000256" key="4">
    <source>
        <dbReference type="ARBA" id="ARBA00022692"/>
    </source>
</evidence>